<sequence>MALTFGIWSAARFLVESFGTGIWHFLPLLQMLVAFALVRLAYELAVSSAAQWGDVVKSAFDLYLPALAHQLGYELPDTLDQRFKFWEAVAKQFQFFQPLRPEDWKVFSKTTGEATPSDNSAQTEGKPEEESDDAEGEHARNRVLAKKDSVAFQEIEH</sequence>
<name>Q13ZD5_PARXL</name>
<feature type="compositionally biased region" description="Polar residues" evidence="1">
    <location>
        <begin position="108"/>
        <end position="123"/>
    </location>
</feature>
<dbReference type="OrthoDB" id="9101999at2"/>
<keyword evidence="4" id="KW-1185">Reference proteome</keyword>
<keyword evidence="2" id="KW-0812">Transmembrane</keyword>
<accession>Q13ZD5</accession>
<feature type="region of interest" description="Disordered" evidence="1">
    <location>
        <begin position="107"/>
        <end position="157"/>
    </location>
</feature>
<keyword evidence="2" id="KW-0472">Membrane</keyword>
<evidence type="ECO:0000256" key="2">
    <source>
        <dbReference type="SAM" id="Phobius"/>
    </source>
</evidence>
<evidence type="ECO:0000256" key="1">
    <source>
        <dbReference type="SAM" id="MobiDB-lite"/>
    </source>
</evidence>
<evidence type="ECO:0000313" key="4">
    <source>
        <dbReference type="Proteomes" id="UP000001817"/>
    </source>
</evidence>
<proteinExistence type="predicted"/>
<organism evidence="3 4">
    <name type="scientific">Paraburkholderia xenovorans (strain LB400)</name>
    <dbReference type="NCBI Taxonomy" id="266265"/>
    <lineage>
        <taxon>Bacteria</taxon>
        <taxon>Pseudomonadati</taxon>
        <taxon>Pseudomonadota</taxon>
        <taxon>Betaproteobacteria</taxon>
        <taxon>Burkholderiales</taxon>
        <taxon>Burkholderiaceae</taxon>
        <taxon>Paraburkholderia</taxon>
    </lineage>
</organism>
<feature type="compositionally biased region" description="Basic and acidic residues" evidence="1">
    <location>
        <begin position="136"/>
        <end position="157"/>
    </location>
</feature>
<dbReference type="STRING" id="266265.Bxe_A2415"/>
<reference evidence="3 4" key="1">
    <citation type="journal article" date="2006" name="Proc. Natl. Acad. Sci. U.S.A.">
        <title>Burkholderia xenovorans LB400 harbors a multi-replicon, 9.73-Mbp genome shaped for versatility.</title>
        <authorList>
            <person name="Chain P.S."/>
            <person name="Denef V.J."/>
            <person name="Konstantinidis K.T."/>
            <person name="Vergez L.M."/>
            <person name="Agullo L."/>
            <person name="Reyes V.L."/>
            <person name="Hauser L."/>
            <person name="Cordova M."/>
            <person name="Gomez L."/>
            <person name="Gonzalez M."/>
            <person name="Land M."/>
            <person name="Lao V."/>
            <person name="Larimer F."/>
            <person name="LiPuma J.J."/>
            <person name="Mahenthiralingam E."/>
            <person name="Malfatti S.A."/>
            <person name="Marx C.J."/>
            <person name="Parnell J.J."/>
            <person name="Ramette A."/>
            <person name="Richardson P."/>
            <person name="Seeger M."/>
            <person name="Smith D."/>
            <person name="Spilker T."/>
            <person name="Sul W.J."/>
            <person name="Tsoi T.V."/>
            <person name="Ulrich L.E."/>
            <person name="Zhulin I.B."/>
            <person name="Tiedje J.M."/>
        </authorList>
    </citation>
    <scope>NUCLEOTIDE SEQUENCE [LARGE SCALE GENOMIC DNA]</scope>
    <source>
        <strain evidence="3 4">LB400</strain>
    </source>
</reference>
<gene>
    <name evidence="3" type="ORF">Bxe_A2415</name>
</gene>
<dbReference type="Proteomes" id="UP000001817">
    <property type="component" value="Chromosome 1"/>
</dbReference>
<dbReference type="AlphaFoldDB" id="Q13ZD5"/>
<dbReference type="EMBL" id="CP000270">
    <property type="protein sequence ID" value="ABE30554.1"/>
    <property type="molecule type" value="Genomic_DNA"/>
</dbReference>
<dbReference type="KEGG" id="bxe:Bxe_A2415"/>
<feature type="transmembrane region" description="Helical" evidence="2">
    <location>
        <begin position="22"/>
        <end position="42"/>
    </location>
</feature>
<keyword evidence="2" id="KW-1133">Transmembrane helix</keyword>
<dbReference type="RefSeq" id="WP_011488197.1">
    <property type="nucleotide sequence ID" value="NC_007951.1"/>
</dbReference>
<evidence type="ECO:0000313" key="3">
    <source>
        <dbReference type="EMBL" id="ABE30554.1"/>
    </source>
</evidence>
<protein>
    <submittedName>
        <fullName evidence="3">Uncharacterized protein</fullName>
    </submittedName>
</protein>